<gene>
    <name evidence="2" type="ORF">PENNAL_c0172G02534</name>
</gene>
<evidence type="ECO:0000313" key="2">
    <source>
        <dbReference type="EMBL" id="OQE67428.1"/>
    </source>
</evidence>
<name>A0A1V6WX48_PENNA</name>
<dbReference type="Proteomes" id="UP000191691">
    <property type="component" value="Unassembled WGS sequence"/>
</dbReference>
<comment type="caution">
    <text evidence="2">The sequence shown here is derived from an EMBL/GenBank/DDBJ whole genome shotgun (WGS) entry which is preliminary data.</text>
</comment>
<reference evidence="3" key="1">
    <citation type="journal article" date="2017" name="Nat. Microbiol.">
        <title>Global analysis of biosynthetic gene clusters reveals vast potential of secondary metabolite production in Penicillium species.</title>
        <authorList>
            <person name="Nielsen J.C."/>
            <person name="Grijseels S."/>
            <person name="Prigent S."/>
            <person name="Ji B."/>
            <person name="Dainat J."/>
            <person name="Nielsen K.F."/>
            <person name="Frisvad J.C."/>
            <person name="Workman M."/>
            <person name="Nielsen J."/>
        </authorList>
    </citation>
    <scope>NUCLEOTIDE SEQUENCE [LARGE SCALE GENOMIC DNA]</scope>
    <source>
        <strain evidence="3">IBT 13039</strain>
    </source>
</reference>
<keyword evidence="3" id="KW-1185">Reference proteome</keyword>
<feature type="compositionally biased region" description="Polar residues" evidence="1">
    <location>
        <begin position="1"/>
        <end position="18"/>
    </location>
</feature>
<sequence length="49" mass="5640">GDTQNELMQHSQANTPGSYMTDYRGKKRTCWLNSEPAWQDSMDISIESM</sequence>
<feature type="non-terminal residue" evidence="2">
    <location>
        <position position="1"/>
    </location>
</feature>
<dbReference type="AlphaFoldDB" id="A0A1V6WX48"/>
<organism evidence="2 3">
    <name type="scientific">Penicillium nalgiovense</name>
    <dbReference type="NCBI Taxonomy" id="60175"/>
    <lineage>
        <taxon>Eukaryota</taxon>
        <taxon>Fungi</taxon>
        <taxon>Dikarya</taxon>
        <taxon>Ascomycota</taxon>
        <taxon>Pezizomycotina</taxon>
        <taxon>Eurotiomycetes</taxon>
        <taxon>Eurotiomycetidae</taxon>
        <taxon>Eurotiales</taxon>
        <taxon>Aspergillaceae</taxon>
        <taxon>Penicillium</taxon>
    </lineage>
</organism>
<evidence type="ECO:0000313" key="3">
    <source>
        <dbReference type="Proteomes" id="UP000191691"/>
    </source>
</evidence>
<protein>
    <submittedName>
        <fullName evidence="2">Uncharacterized protein</fullName>
    </submittedName>
</protein>
<dbReference type="EMBL" id="MOOB01000172">
    <property type="protein sequence ID" value="OQE67428.1"/>
    <property type="molecule type" value="Genomic_DNA"/>
</dbReference>
<evidence type="ECO:0000256" key="1">
    <source>
        <dbReference type="SAM" id="MobiDB-lite"/>
    </source>
</evidence>
<feature type="region of interest" description="Disordered" evidence="1">
    <location>
        <begin position="1"/>
        <end position="21"/>
    </location>
</feature>
<accession>A0A1V6WX48</accession>
<proteinExistence type="predicted"/>